<accession>A0ABU3S4V6</accession>
<dbReference type="Pfam" id="PF01575">
    <property type="entry name" value="MaoC_dehydratas"/>
    <property type="match status" value="1"/>
</dbReference>
<proteinExistence type="predicted"/>
<keyword evidence="3" id="KW-1185">Reference proteome</keyword>
<dbReference type="EMBL" id="JAWDID010000008">
    <property type="protein sequence ID" value="MDU0339802.1"/>
    <property type="molecule type" value="Genomic_DNA"/>
</dbReference>
<dbReference type="InterPro" id="IPR029069">
    <property type="entry name" value="HotDog_dom_sf"/>
</dbReference>
<organism evidence="2 3">
    <name type="scientific">Bosea rubneri</name>
    <dbReference type="NCBI Taxonomy" id="3075434"/>
    <lineage>
        <taxon>Bacteria</taxon>
        <taxon>Pseudomonadati</taxon>
        <taxon>Pseudomonadota</taxon>
        <taxon>Alphaproteobacteria</taxon>
        <taxon>Hyphomicrobiales</taxon>
        <taxon>Boseaceae</taxon>
        <taxon>Bosea</taxon>
    </lineage>
</organism>
<evidence type="ECO:0000259" key="1">
    <source>
        <dbReference type="Pfam" id="PF01575"/>
    </source>
</evidence>
<reference evidence="2 3" key="1">
    <citation type="submission" date="2023-09" db="EMBL/GenBank/DDBJ databases">
        <title>Whole genome shotgun sequencing (WGS) of Bosea sp. ZW T0_25, isolated from stored onions (Allium cepa).</title>
        <authorList>
            <person name="Stoll D.A."/>
            <person name="Huch M."/>
        </authorList>
    </citation>
    <scope>NUCLEOTIDE SEQUENCE [LARGE SCALE GENOMIC DNA]</scope>
    <source>
        <strain evidence="2 3">ZW T0_25</strain>
    </source>
</reference>
<feature type="domain" description="MaoC-like" evidence="1">
    <location>
        <begin position="10"/>
        <end position="114"/>
    </location>
</feature>
<evidence type="ECO:0000313" key="2">
    <source>
        <dbReference type="EMBL" id="MDU0339802.1"/>
    </source>
</evidence>
<comment type="caution">
    <text evidence="2">The sequence shown here is derived from an EMBL/GenBank/DDBJ whole genome shotgun (WGS) entry which is preliminary data.</text>
</comment>
<dbReference type="PANTHER" id="PTHR43664:SF1">
    <property type="entry name" value="BETA-METHYLMALYL-COA DEHYDRATASE"/>
    <property type="match status" value="1"/>
</dbReference>
<sequence>MGRVYDEFSPGQRFVTPGRTITEADIGDFAGLTGDYNPVHTDAEFAAKTEFKTRISHGPMGIGIAFGLASRLDLIDGTVIALLGVSWDFAAPVRPGDTIRAVIEVTEMRAVKHPDRGLIALAIALENQHGTVVQNGTARLLMRRERIAGTAWGEIS</sequence>
<dbReference type="InterPro" id="IPR002539">
    <property type="entry name" value="MaoC-like_dom"/>
</dbReference>
<dbReference type="Proteomes" id="UP001254257">
    <property type="component" value="Unassembled WGS sequence"/>
</dbReference>
<dbReference type="PANTHER" id="PTHR43664">
    <property type="entry name" value="MONOAMINE OXIDASE-RELATED"/>
    <property type="match status" value="1"/>
</dbReference>
<dbReference type="SUPFAM" id="SSF54637">
    <property type="entry name" value="Thioesterase/thiol ester dehydrase-isomerase"/>
    <property type="match status" value="1"/>
</dbReference>
<protein>
    <submittedName>
        <fullName evidence="2">MaoC/PaaZ C-terminal domain-containing protein</fullName>
    </submittedName>
</protein>
<dbReference type="Gene3D" id="3.10.129.10">
    <property type="entry name" value="Hotdog Thioesterase"/>
    <property type="match status" value="1"/>
</dbReference>
<dbReference type="InterPro" id="IPR052342">
    <property type="entry name" value="MCH/BMMD"/>
</dbReference>
<gene>
    <name evidence="2" type="ORF">RKE40_07915</name>
</gene>
<dbReference type="RefSeq" id="WP_316017686.1">
    <property type="nucleotide sequence ID" value="NZ_JAWDID010000008.1"/>
</dbReference>
<name>A0ABU3S4V6_9HYPH</name>
<evidence type="ECO:0000313" key="3">
    <source>
        <dbReference type="Proteomes" id="UP001254257"/>
    </source>
</evidence>